<dbReference type="Gene3D" id="3.40.50.880">
    <property type="match status" value="1"/>
</dbReference>
<reference evidence="2" key="1">
    <citation type="journal article" date="2021" name="Nat. Commun.">
        <title>Genetic determinants of endophytism in the Arabidopsis root mycobiome.</title>
        <authorList>
            <person name="Mesny F."/>
            <person name="Miyauchi S."/>
            <person name="Thiergart T."/>
            <person name="Pickel B."/>
            <person name="Atanasova L."/>
            <person name="Karlsson M."/>
            <person name="Huettel B."/>
            <person name="Barry K.W."/>
            <person name="Haridas S."/>
            <person name="Chen C."/>
            <person name="Bauer D."/>
            <person name="Andreopoulos W."/>
            <person name="Pangilinan J."/>
            <person name="LaButti K."/>
            <person name="Riley R."/>
            <person name="Lipzen A."/>
            <person name="Clum A."/>
            <person name="Drula E."/>
            <person name="Henrissat B."/>
            <person name="Kohler A."/>
            <person name="Grigoriev I.V."/>
            <person name="Martin F.M."/>
            <person name="Hacquard S."/>
        </authorList>
    </citation>
    <scope>NUCLEOTIDE SEQUENCE</scope>
    <source>
        <strain evidence="2">MPI-CAGE-CH-0230</strain>
    </source>
</reference>
<comment type="caution">
    <text evidence="2">The sequence shown here is derived from an EMBL/GenBank/DDBJ whole genome shotgun (WGS) entry which is preliminary data.</text>
</comment>
<dbReference type="Pfam" id="PF00117">
    <property type="entry name" value="GATase"/>
    <property type="match status" value="1"/>
</dbReference>
<dbReference type="OrthoDB" id="92161at2759"/>
<dbReference type="RefSeq" id="XP_046015928.1">
    <property type="nucleotide sequence ID" value="XM_046161816.1"/>
</dbReference>
<dbReference type="EMBL" id="JAGTJQ010000003">
    <property type="protein sequence ID" value="KAH7035835.1"/>
    <property type="molecule type" value="Genomic_DNA"/>
</dbReference>
<dbReference type="InterPro" id="IPR029062">
    <property type="entry name" value="Class_I_gatase-like"/>
</dbReference>
<name>A0A9P9BTD1_9PEZI</name>
<protein>
    <submittedName>
        <fullName evidence="2">Class I glutamine amidotransferase-like protein</fullName>
    </submittedName>
</protein>
<dbReference type="InterPro" id="IPR017926">
    <property type="entry name" value="GATASE"/>
</dbReference>
<accession>A0A9P9BTD1</accession>
<sequence>MKVLLVQCYTTDKPWGDMMVQSFADNIQRTMPSAQMDIVKAEAGEVLPDPSPYDLVIMSGGTFNLVDDKPLPWVESAIDYVRAIAKKDVGPKLLGLCWGHQVSQMALGATWRRSDIRPQIGVEKVVLLPEGKSFFAGHDELNLHKFHRRAVETCRPDFTPLAKDHEILMATNGRILSFQGHPELHFAMAQDLVQNAPTYKDLETGFAIDPIDAKHDGEAVWGRIMEWVGKP</sequence>
<dbReference type="SUPFAM" id="SSF52317">
    <property type="entry name" value="Class I glutamine amidotransferase-like"/>
    <property type="match status" value="1"/>
</dbReference>
<dbReference type="PANTHER" id="PTHR42695">
    <property type="entry name" value="GLUTAMINE AMIDOTRANSFERASE YLR126C-RELATED"/>
    <property type="match status" value="1"/>
</dbReference>
<dbReference type="GeneID" id="70191362"/>
<evidence type="ECO:0000313" key="3">
    <source>
        <dbReference type="Proteomes" id="UP000756346"/>
    </source>
</evidence>
<gene>
    <name evidence="2" type="ORF">B0I36DRAFT_406530</name>
</gene>
<dbReference type="GO" id="GO:0005829">
    <property type="term" value="C:cytosol"/>
    <property type="evidence" value="ECO:0007669"/>
    <property type="project" value="TreeGrafter"/>
</dbReference>
<keyword evidence="2" id="KW-0315">Glutamine amidotransferase</keyword>
<dbReference type="PANTHER" id="PTHR42695:SF5">
    <property type="entry name" value="GLUTAMINE AMIDOTRANSFERASE YLR126C-RELATED"/>
    <property type="match status" value="1"/>
</dbReference>
<organism evidence="2 3">
    <name type="scientific">Microdochium trichocladiopsis</name>
    <dbReference type="NCBI Taxonomy" id="1682393"/>
    <lineage>
        <taxon>Eukaryota</taxon>
        <taxon>Fungi</taxon>
        <taxon>Dikarya</taxon>
        <taxon>Ascomycota</taxon>
        <taxon>Pezizomycotina</taxon>
        <taxon>Sordariomycetes</taxon>
        <taxon>Xylariomycetidae</taxon>
        <taxon>Xylariales</taxon>
        <taxon>Microdochiaceae</taxon>
        <taxon>Microdochium</taxon>
    </lineage>
</organism>
<proteinExistence type="predicted"/>
<dbReference type="Proteomes" id="UP000756346">
    <property type="component" value="Unassembled WGS sequence"/>
</dbReference>
<evidence type="ECO:0000313" key="2">
    <source>
        <dbReference type="EMBL" id="KAH7035835.1"/>
    </source>
</evidence>
<feature type="domain" description="Glutamine amidotransferase" evidence="1">
    <location>
        <begin position="24"/>
        <end position="185"/>
    </location>
</feature>
<dbReference type="InterPro" id="IPR044992">
    <property type="entry name" value="ChyE-like"/>
</dbReference>
<evidence type="ECO:0000259" key="1">
    <source>
        <dbReference type="Pfam" id="PF00117"/>
    </source>
</evidence>
<dbReference type="GO" id="GO:0005634">
    <property type="term" value="C:nucleus"/>
    <property type="evidence" value="ECO:0007669"/>
    <property type="project" value="TreeGrafter"/>
</dbReference>
<dbReference type="AlphaFoldDB" id="A0A9P9BTD1"/>
<keyword evidence="3" id="KW-1185">Reference proteome</keyword>